<accession>A0A418YT94</accession>
<proteinExistence type="predicted"/>
<evidence type="ECO:0008006" key="3">
    <source>
        <dbReference type="Google" id="ProtNLM"/>
    </source>
</evidence>
<protein>
    <recommendedName>
        <fullName evidence="3">YozE SAM-like domain-containing protein</fullName>
    </recommendedName>
</protein>
<evidence type="ECO:0000313" key="2">
    <source>
        <dbReference type="Proteomes" id="UP000283469"/>
    </source>
</evidence>
<dbReference type="AlphaFoldDB" id="A0A418YT94"/>
<gene>
    <name evidence="1" type="ORF">D0Z70_09850</name>
</gene>
<evidence type="ECO:0000313" key="1">
    <source>
        <dbReference type="EMBL" id="RJG55114.1"/>
    </source>
</evidence>
<reference evidence="1 2" key="1">
    <citation type="submission" date="2018-08" db="EMBL/GenBank/DDBJ databases">
        <title>Sphingobium sp. EO9.</title>
        <authorList>
            <person name="Park Y."/>
            <person name="Kim K.H."/>
            <person name="Jeon C.O."/>
        </authorList>
    </citation>
    <scope>NUCLEOTIDE SEQUENCE [LARGE SCALE GENOMIC DNA]</scope>
    <source>
        <strain evidence="1 2">EO9</strain>
    </source>
</reference>
<dbReference type="Proteomes" id="UP000283469">
    <property type="component" value="Unassembled WGS sequence"/>
</dbReference>
<organism evidence="1 2">
    <name type="scientific">Sphingobium terrigena</name>
    <dbReference type="NCBI Taxonomy" id="2304063"/>
    <lineage>
        <taxon>Bacteria</taxon>
        <taxon>Pseudomonadati</taxon>
        <taxon>Pseudomonadota</taxon>
        <taxon>Alphaproteobacteria</taxon>
        <taxon>Sphingomonadales</taxon>
        <taxon>Sphingomonadaceae</taxon>
        <taxon>Sphingobium</taxon>
    </lineage>
</organism>
<sequence>MPVTSPPPNPGLPFGQWLAEIAEINGDLHSLIMFSRADPLFPRDGEPDAVRSRLQSVWADQDLLPVVDEAERLWRSTCQGDSSGVTPSGKLRK</sequence>
<dbReference type="EMBL" id="QVRA01000007">
    <property type="protein sequence ID" value="RJG55114.1"/>
    <property type="molecule type" value="Genomic_DNA"/>
</dbReference>
<name>A0A418YT94_9SPHN</name>
<comment type="caution">
    <text evidence="1">The sequence shown here is derived from an EMBL/GenBank/DDBJ whole genome shotgun (WGS) entry which is preliminary data.</text>
</comment>
<keyword evidence="2" id="KW-1185">Reference proteome</keyword>